<feature type="transmembrane region" description="Helical" evidence="9">
    <location>
        <begin position="127"/>
        <end position="148"/>
    </location>
</feature>
<keyword evidence="4" id="KW-0997">Cell inner membrane</keyword>
<dbReference type="EMBL" id="JAINVB010000001">
    <property type="protein sequence ID" value="MCK0085874.1"/>
    <property type="molecule type" value="Genomic_DNA"/>
</dbReference>
<comment type="subcellular location">
    <subcellularLocation>
        <location evidence="1">Cell inner membrane</location>
        <topology evidence="1">Multi-pass membrane protein</topology>
    </subcellularLocation>
</comment>
<dbReference type="GO" id="GO:0022857">
    <property type="term" value="F:transmembrane transporter activity"/>
    <property type="evidence" value="ECO:0007669"/>
    <property type="project" value="TreeGrafter"/>
</dbReference>
<dbReference type="InterPro" id="IPR007387">
    <property type="entry name" value="TRAP_DctQ"/>
</dbReference>
<name>A0AAW6AWB3_CLOSY</name>
<keyword evidence="5 9" id="KW-0812">Transmembrane</keyword>
<dbReference type="GO" id="GO:0015740">
    <property type="term" value="P:C4-dicarboxylate transport"/>
    <property type="evidence" value="ECO:0007669"/>
    <property type="project" value="TreeGrafter"/>
</dbReference>
<gene>
    <name evidence="11" type="ORF">K5I21_08350</name>
    <name evidence="12" type="ORF">PM006_05895</name>
</gene>
<sequence length="158" mass="17936">MKKLERGIMNVTGCFLAALMFLMMVDIFAAVLVRYVFHTALNFSEELGRYVFVWIVFIGMARCIAADKHVALDLLPGFLKGKSGRNLYAVIYIFSALFFSAVTYAGIKLCEVGEKQKSATMRIPMNYIYLCIPICGIISLFFILLKLYRLFRKGDQNA</sequence>
<evidence type="ECO:0000313" key="12">
    <source>
        <dbReference type="EMBL" id="MDB1999726.1"/>
    </source>
</evidence>
<evidence type="ECO:0000256" key="8">
    <source>
        <dbReference type="ARBA" id="ARBA00038436"/>
    </source>
</evidence>
<evidence type="ECO:0000256" key="2">
    <source>
        <dbReference type="ARBA" id="ARBA00022448"/>
    </source>
</evidence>
<dbReference type="PANTHER" id="PTHR35011:SF2">
    <property type="entry name" value="2,3-DIKETO-L-GULONATE TRAP TRANSPORTER SMALL PERMEASE PROTEIN YIAM"/>
    <property type="match status" value="1"/>
</dbReference>
<feature type="transmembrane region" description="Helical" evidence="9">
    <location>
        <begin position="47"/>
        <end position="65"/>
    </location>
</feature>
<evidence type="ECO:0000256" key="7">
    <source>
        <dbReference type="ARBA" id="ARBA00023136"/>
    </source>
</evidence>
<keyword evidence="3" id="KW-1003">Cell membrane</keyword>
<evidence type="ECO:0000259" key="10">
    <source>
        <dbReference type="Pfam" id="PF04290"/>
    </source>
</evidence>
<accession>A0AAW6AWB3</accession>
<feature type="transmembrane region" description="Helical" evidence="9">
    <location>
        <begin position="12"/>
        <end position="35"/>
    </location>
</feature>
<protein>
    <submittedName>
        <fullName evidence="11">TRAP transporter small permease</fullName>
    </submittedName>
</protein>
<keyword evidence="7 9" id="KW-0472">Membrane</keyword>
<comment type="caution">
    <text evidence="11">The sequence shown here is derived from an EMBL/GenBank/DDBJ whole genome shotgun (WGS) entry which is preliminary data.</text>
</comment>
<evidence type="ECO:0000256" key="1">
    <source>
        <dbReference type="ARBA" id="ARBA00004429"/>
    </source>
</evidence>
<reference evidence="12" key="2">
    <citation type="submission" date="2023-01" db="EMBL/GenBank/DDBJ databases">
        <title>Human gut microbiome strain richness.</title>
        <authorList>
            <person name="Chen-Liaw A."/>
        </authorList>
    </citation>
    <scope>NUCLEOTIDE SEQUENCE</scope>
    <source>
        <strain evidence="12">B1_m1001713B170214d0_201011</strain>
    </source>
</reference>
<dbReference type="RefSeq" id="WP_003506915.1">
    <property type="nucleotide sequence ID" value="NZ_CABHNX010000237.1"/>
</dbReference>
<feature type="domain" description="Tripartite ATP-independent periplasmic transporters DctQ component" evidence="10">
    <location>
        <begin position="23"/>
        <end position="152"/>
    </location>
</feature>
<dbReference type="Pfam" id="PF04290">
    <property type="entry name" value="DctQ"/>
    <property type="match status" value="1"/>
</dbReference>
<evidence type="ECO:0000256" key="6">
    <source>
        <dbReference type="ARBA" id="ARBA00022989"/>
    </source>
</evidence>
<keyword evidence="6 9" id="KW-1133">Transmembrane helix</keyword>
<dbReference type="GO" id="GO:0005886">
    <property type="term" value="C:plasma membrane"/>
    <property type="evidence" value="ECO:0007669"/>
    <property type="project" value="UniProtKB-SubCell"/>
</dbReference>
<keyword evidence="2" id="KW-0813">Transport</keyword>
<dbReference type="EMBL" id="JAQLGM010000010">
    <property type="protein sequence ID" value="MDB1999726.1"/>
    <property type="molecule type" value="Genomic_DNA"/>
</dbReference>
<dbReference type="Proteomes" id="UP001203136">
    <property type="component" value="Unassembled WGS sequence"/>
</dbReference>
<evidence type="ECO:0000256" key="9">
    <source>
        <dbReference type="SAM" id="Phobius"/>
    </source>
</evidence>
<evidence type="ECO:0000256" key="5">
    <source>
        <dbReference type="ARBA" id="ARBA00022692"/>
    </source>
</evidence>
<evidence type="ECO:0000313" key="11">
    <source>
        <dbReference type="EMBL" id="MCK0085874.1"/>
    </source>
</evidence>
<reference evidence="11" key="1">
    <citation type="journal article" date="2022" name="Cell Host Microbe">
        <title>Colonization of the live biotherapeutic product VE303 and modulation of the microbiota and metabolites in healthy volunteers.</title>
        <authorList>
            <person name="Dsouza M."/>
            <person name="Menon R."/>
            <person name="Crossette E."/>
            <person name="Bhattarai S.K."/>
            <person name="Schneider J."/>
            <person name="Kim Y.G."/>
            <person name="Reddy S."/>
            <person name="Caballero S."/>
            <person name="Felix C."/>
            <person name="Cornacchione L."/>
            <person name="Hendrickson J."/>
            <person name="Watson A.R."/>
            <person name="Minot S.S."/>
            <person name="Greenfield N."/>
            <person name="Schopf L."/>
            <person name="Szabady R."/>
            <person name="Patarroyo J."/>
            <person name="Smith W."/>
            <person name="Harrison P."/>
            <person name="Kuijper E.J."/>
            <person name="Kelly C.P."/>
            <person name="Olle B."/>
            <person name="Bobilev D."/>
            <person name="Silber J.L."/>
            <person name="Bucci V."/>
            <person name="Roberts B."/>
            <person name="Faith J."/>
            <person name="Norman J.M."/>
        </authorList>
    </citation>
    <scope>NUCLEOTIDE SEQUENCE</scope>
    <source>
        <strain evidence="11">VE303-04</strain>
    </source>
</reference>
<proteinExistence type="inferred from homology"/>
<dbReference type="AlphaFoldDB" id="A0AAW6AWB3"/>
<dbReference type="PANTHER" id="PTHR35011">
    <property type="entry name" value="2,3-DIKETO-L-GULONATE TRAP TRANSPORTER SMALL PERMEASE PROTEIN YIAM"/>
    <property type="match status" value="1"/>
</dbReference>
<comment type="similarity">
    <text evidence="8">Belongs to the TRAP transporter small permease family.</text>
</comment>
<evidence type="ECO:0000256" key="3">
    <source>
        <dbReference type="ARBA" id="ARBA00022475"/>
    </source>
</evidence>
<evidence type="ECO:0000256" key="4">
    <source>
        <dbReference type="ARBA" id="ARBA00022519"/>
    </source>
</evidence>
<feature type="transmembrane region" description="Helical" evidence="9">
    <location>
        <begin position="86"/>
        <end position="107"/>
    </location>
</feature>
<evidence type="ECO:0000313" key="13">
    <source>
        <dbReference type="Proteomes" id="UP001203136"/>
    </source>
</evidence>
<dbReference type="Proteomes" id="UP001300871">
    <property type="component" value="Unassembled WGS sequence"/>
</dbReference>
<dbReference type="InterPro" id="IPR055348">
    <property type="entry name" value="DctQ"/>
</dbReference>
<organism evidence="11 13">
    <name type="scientific">Clostridium symbiosum</name>
    <name type="common">Bacteroides symbiosus</name>
    <dbReference type="NCBI Taxonomy" id="1512"/>
    <lineage>
        <taxon>Bacteria</taxon>
        <taxon>Bacillati</taxon>
        <taxon>Bacillota</taxon>
        <taxon>Clostridia</taxon>
        <taxon>Lachnospirales</taxon>
        <taxon>Lachnospiraceae</taxon>
        <taxon>Otoolea</taxon>
    </lineage>
</organism>